<name>A0A9P1BZ04_9DINO</name>
<accession>A0A9P1BZ04</accession>
<dbReference type="SUPFAM" id="SSF48452">
    <property type="entry name" value="TPR-like"/>
    <property type="match status" value="1"/>
</dbReference>
<proteinExistence type="predicted"/>
<dbReference type="EMBL" id="CAMXCT010000681">
    <property type="protein sequence ID" value="CAI3982080.1"/>
    <property type="molecule type" value="Genomic_DNA"/>
</dbReference>
<dbReference type="EMBL" id="CAMXCT020000681">
    <property type="protein sequence ID" value="CAL1135455.1"/>
    <property type="molecule type" value="Genomic_DNA"/>
</dbReference>
<dbReference type="Proteomes" id="UP001152797">
    <property type="component" value="Unassembled WGS sequence"/>
</dbReference>
<dbReference type="EMBL" id="CAMXCT030000681">
    <property type="protein sequence ID" value="CAL4769392.1"/>
    <property type="molecule type" value="Genomic_DNA"/>
</dbReference>
<organism evidence="1">
    <name type="scientific">Cladocopium goreaui</name>
    <dbReference type="NCBI Taxonomy" id="2562237"/>
    <lineage>
        <taxon>Eukaryota</taxon>
        <taxon>Sar</taxon>
        <taxon>Alveolata</taxon>
        <taxon>Dinophyceae</taxon>
        <taxon>Suessiales</taxon>
        <taxon>Symbiodiniaceae</taxon>
        <taxon>Cladocopium</taxon>
    </lineage>
</organism>
<dbReference type="Gene3D" id="1.25.40.10">
    <property type="entry name" value="Tetratricopeptide repeat domain"/>
    <property type="match status" value="1"/>
</dbReference>
<evidence type="ECO:0000313" key="1">
    <source>
        <dbReference type="EMBL" id="CAI3982080.1"/>
    </source>
</evidence>
<feature type="non-terminal residue" evidence="1">
    <location>
        <position position="75"/>
    </location>
</feature>
<comment type="caution">
    <text evidence="1">The sequence shown here is derived from an EMBL/GenBank/DDBJ whole genome shotgun (WGS) entry which is preliminary data.</text>
</comment>
<dbReference type="AlphaFoldDB" id="A0A9P1BZ04"/>
<feature type="non-terminal residue" evidence="1">
    <location>
        <position position="1"/>
    </location>
</feature>
<reference evidence="1" key="1">
    <citation type="submission" date="2022-10" db="EMBL/GenBank/DDBJ databases">
        <authorList>
            <person name="Chen Y."/>
            <person name="Dougan E. K."/>
            <person name="Chan C."/>
            <person name="Rhodes N."/>
            <person name="Thang M."/>
        </authorList>
    </citation>
    <scope>NUCLEOTIDE SEQUENCE</scope>
</reference>
<evidence type="ECO:0000313" key="3">
    <source>
        <dbReference type="Proteomes" id="UP001152797"/>
    </source>
</evidence>
<protein>
    <submittedName>
        <fullName evidence="2">Suppressor of forked domain-containing protein</fullName>
    </submittedName>
</protein>
<keyword evidence="3" id="KW-1185">Reference proteome</keyword>
<sequence length="75" mass="8418">VACPSSAVWLARCSFYREKCAEGDAAQRTRQVYEEALKILGLHPGYGPEIWADYRDFEEGLLAAATEQAQQVQRV</sequence>
<gene>
    <name evidence="1" type="ORF">C1SCF055_LOCUS9815</name>
</gene>
<dbReference type="InterPro" id="IPR011990">
    <property type="entry name" value="TPR-like_helical_dom_sf"/>
</dbReference>
<evidence type="ECO:0000313" key="2">
    <source>
        <dbReference type="EMBL" id="CAL4769392.1"/>
    </source>
</evidence>
<reference evidence="2 3" key="2">
    <citation type="submission" date="2024-05" db="EMBL/GenBank/DDBJ databases">
        <authorList>
            <person name="Chen Y."/>
            <person name="Shah S."/>
            <person name="Dougan E. K."/>
            <person name="Thang M."/>
            <person name="Chan C."/>
        </authorList>
    </citation>
    <scope>NUCLEOTIDE SEQUENCE [LARGE SCALE GENOMIC DNA]</scope>
</reference>
<dbReference type="OrthoDB" id="360390at2759"/>